<dbReference type="OrthoDB" id="1907642at2"/>
<dbReference type="RefSeq" id="WP_073202663.1">
    <property type="nucleotide sequence ID" value="NZ_FRCZ01000006.1"/>
</dbReference>
<dbReference type="NCBIfam" id="TIGR04398">
    <property type="entry name" value="SLAP_DUP"/>
    <property type="match status" value="1"/>
</dbReference>
<accession>A0A1M7QBM5</accession>
<evidence type="ECO:0000313" key="2">
    <source>
        <dbReference type="Proteomes" id="UP000184184"/>
    </source>
</evidence>
<dbReference type="InterPro" id="IPR030910">
    <property type="entry name" value="SLAP_dom"/>
</dbReference>
<name>A0A1M7QBM5_9BACI</name>
<evidence type="ECO:0000313" key="1">
    <source>
        <dbReference type="EMBL" id="SHN27900.1"/>
    </source>
</evidence>
<dbReference type="STRING" id="1027249.SAMN05216179_3011"/>
<organism evidence="1 2">
    <name type="scientific">Gracilibacillus kekensis</name>
    <dbReference type="NCBI Taxonomy" id="1027249"/>
    <lineage>
        <taxon>Bacteria</taxon>
        <taxon>Bacillati</taxon>
        <taxon>Bacillota</taxon>
        <taxon>Bacilli</taxon>
        <taxon>Bacillales</taxon>
        <taxon>Bacillaceae</taxon>
        <taxon>Gracilibacillus</taxon>
    </lineage>
</organism>
<sequence length="125" mass="14787">MQTLVLEEAWERTISEQDHQDIITIFNKTKEARKKIIPIRSAFNHRDDLLITVLLHNFADTKLDLRNVTIQLLQEDETLATQHFQDNRLLLDPATSMPWTFIFPENSYSSLENFDKHSYQMIMIP</sequence>
<reference evidence="1 2" key="1">
    <citation type="submission" date="2016-11" db="EMBL/GenBank/DDBJ databases">
        <authorList>
            <person name="Jaros S."/>
            <person name="Januszkiewicz K."/>
            <person name="Wedrychowicz H."/>
        </authorList>
    </citation>
    <scope>NUCLEOTIDE SEQUENCE [LARGE SCALE GENOMIC DNA]</scope>
    <source>
        <strain evidence="1 2">CGMCC 1.10681</strain>
    </source>
</reference>
<gene>
    <name evidence="1" type="ORF">SAMN05216179_3011</name>
</gene>
<dbReference type="Proteomes" id="UP000184184">
    <property type="component" value="Unassembled WGS sequence"/>
</dbReference>
<dbReference type="AlphaFoldDB" id="A0A1M7QBM5"/>
<proteinExistence type="predicted"/>
<keyword evidence="2" id="KW-1185">Reference proteome</keyword>
<protein>
    <submittedName>
        <fullName evidence="1">SLAP domain-containing protein</fullName>
    </submittedName>
</protein>
<dbReference type="EMBL" id="FRCZ01000006">
    <property type="protein sequence ID" value="SHN27900.1"/>
    <property type="molecule type" value="Genomic_DNA"/>
</dbReference>